<evidence type="ECO:0000256" key="1">
    <source>
        <dbReference type="ARBA" id="ARBA00004141"/>
    </source>
</evidence>
<dbReference type="Pfam" id="PF13520">
    <property type="entry name" value="AA_permease_2"/>
    <property type="match status" value="1"/>
</dbReference>
<keyword evidence="3 6" id="KW-0812">Transmembrane</keyword>
<dbReference type="AlphaFoldDB" id="A0A1C7M957"/>
<evidence type="ECO:0000256" key="6">
    <source>
        <dbReference type="SAM" id="Phobius"/>
    </source>
</evidence>
<proteinExistence type="predicted"/>
<accession>A0A1C7M957</accession>
<dbReference type="PANTHER" id="PTHR45649">
    <property type="entry name" value="AMINO-ACID PERMEASE BAT1"/>
    <property type="match status" value="1"/>
</dbReference>
<organism evidence="7 8">
    <name type="scientific">Grifola frondosa</name>
    <name type="common">Maitake</name>
    <name type="synonym">Polyporus frondosus</name>
    <dbReference type="NCBI Taxonomy" id="5627"/>
    <lineage>
        <taxon>Eukaryota</taxon>
        <taxon>Fungi</taxon>
        <taxon>Dikarya</taxon>
        <taxon>Basidiomycota</taxon>
        <taxon>Agaricomycotina</taxon>
        <taxon>Agaricomycetes</taxon>
        <taxon>Polyporales</taxon>
        <taxon>Grifolaceae</taxon>
        <taxon>Grifola</taxon>
    </lineage>
</organism>
<dbReference type="Gene3D" id="1.20.1740.10">
    <property type="entry name" value="Amino acid/polyamine transporter I"/>
    <property type="match status" value="1"/>
</dbReference>
<sequence>MDGDLDEAELARMGYKQELKRDLSLLQNFGVSFSIISIITGIPSLFLYGLNTGGPAVMVWGWIVSRSSLCSSDWPWRVCSAHPTSGGPYFWAAMLSKPENAAFASWICGWFNLLGQVAVTTGISFAVANFISTVATFGTDLCPPRGRPSASTLPFSALKA</sequence>
<comment type="caution">
    <text evidence="7">The sequence shown here is derived from an EMBL/GenBank/DDBJ whole genome shotgun (WGS) entry which is preliminary data.</text>
</comment>
<dbReference type="OrthoDB" id="3257095at2759"/>
<evidence type="ECO:0000256" key="4">
    <source>
        <dbReference type="ARBA" id="ARBA00022989"/>
    </source>
</evidence>
<dbReference type="STRING" id="5627.A0A1C7M957"/>
<keyword evidence="2" id="KW-0813">Transport</keyword>
<dbReference type="GO" id="GO:0022857">
    <property type="term" value="F:transmembrane transporter activity"/>
    <property type="evidence" value="ECO:0007669"/>
    <property type="project" value="InterPro"/>
</dbReference>
<evidence type="ECO:0000256" key="3">
    <source>
        <dbReference type="ARBA" id="ARBA00022692"/>
    </source>
</evidence>
<dbReference type="Proteomes" id="UP000092993">
    <property type="component" value="Unassembled WGS sequence"/>
</dbReference>
<evidence type="ECO:0000313" key="8">
    <source>
        <dbReference type="Proteomes" id="UP000092993"/>
    </source>
</evidence>
<dbReference type="GO" id="GO:0016020">
    <property type="term" value="C:membrane"/>
    <property type="evidence" value="ECO:0007669"/>
    <property type="project" value="UniProtKB-SubCell"/>
</dbReference>
<feature type="transmembrane region" description="Helical" evidence="6">
    <location>
        <begin position="29"/>
        <end position="50"/>
    </location>
</feature>
<dbReference type="OMA" id="WPIVSLM"/>
<keyword evidence="5 6" id="KW-0472">Membrane</keyword>
<gene>
    <name evidence="7" type="primary">BAT1_1</name>
    <name evidence="7" type="ORF">A0H81_06793</name>
</gene>
<dbReference type="InterPro" id="IPR002293">
    <property type="entry name" value="AA/rel_permease1"/>
</dbReference>
<keyword evidence="8" id="KW-1185">Reference proteome</keyword>
<name>A0A1C7M957_GRIFR</name>
<dbReference type="EMBL" id="LUGG01000007">
    <property type="protein sequence ID" value="OBZ73463.1"/>
    <property type="molecule type" value="Genomic_DNA"/>
</dbReference>
<reference evidence="7 8" key="1">
    <citation type="submission" date="2016-03" db="EMBL/GenBank/DDBJ databases">
        <title>Whole genome sequencing of Grifola frondosa 9006-11.</title>
        <authorList>
            <person name="Min B."/>
            <person name="Park H."/>
            <person name="Kim J.-G."/>
            <person name="Cho H."/>
            <person name="Oh Y.-L."/>
            <person name="Kong W.-S."/>
            <person name="Choi I.-G."/>
        </authorList>
    </citation>
    <scope>NUCLEOTIDE SEQUENCE [LARGE SCALE GENOMIC DNA]</scope>
    <source>
        <strain evidence="7 8">9006-11</strain>
    </source>
</reference>
<evidence type="ECO:0000313" key="7">
    <source>
        <dbReference type="EMBL" id="OBZ73463.1"/>
    </source>
</evidence>
<evidence type="ECO:0000256" key="5">
    <source>
        <dbReference type="ARBA" id="ARBA00023136"/>
    </source>
</evidence>
<keyword evidence="4 6" id="KW-1133">Transmembrane helix</keyword>
<protein>
    <submittedName>
        <fullName evidence="7">Amino-acid permease BAT1</fullName>
    </submittedName>
</protein>
<evidence type="ECO:0000256" key="2">
    <source>
        <dbReference type="ARBA" id="ARBA00022448"/>
    </source>
</evidence>
<comment type="subcellular location">
    <subcellularLocation>
        <location evidence="1">Membrane</location>
        <topology evidence="1">Multi-pass membrane protein</topology>
    </subcellularLocation>
</comment>
<dbReference type="PANTHER" id="PTHR45649:SF26">
    <property type="entry name" value="OS04G0435100 PROTEIN"/>
    <property type="match status" value="1"/>
</dbReference>